<comment type="caution">
    <text evidence="2">The sequence shown here is derived from an EMBL/GenBank/DDBJ whole genome shotgun (WGS) entry which is preliminary data.</text>
</comment>
<gene>
    <name evidence="2" type="ORF">ACFO1S_03165</name>
</gene>
<accession>A0ABV8S6D5</accession>
<organism evidence="2 3">
    <name type="scientific">Cohnella boryungensis</name>
    <dbReference type="NCBI Taxonomy" id="768479"/>
    <lineage>
        <taxon>Bacteria</taxon>
        <taxon>Bacillati</taxon>
        <taxon>Bacillota</taxon>
        <taxon>Bacilli</taxon>
        <taxon>Bacillales</taxon>
        <taxon>Paenibacillaceae</taxon>
        <taxon>Cohnella</taxon>
    </lineage>
</organism>
<sequence length="94" mass="10152">MYDLLLSIEKVVMLSRIVDLNNVVKDTAKGHFNDIHGTYAASEIKAAAQAGIVSGKGDGRFDPKSKATRAEALQIILNVLELSPQLKMLLDSLA</sequence>
<evidence type="ECO:0000259" key="1">
    <source>
        <dbReference type="PROSITE" id="PS51272"/>
    </source>
</evidence>
<dbReference type="InterPro" id="IPR001119">
    <property type="entry name" value="SLH_dom"/>
</dbReference>
<keyword evidence="3" id="KW-1185">Reference proteome</keyword>
<evidence type="ECO:0000313" key="3">
    <source>
        <dbReference type="Proteomes" id="UP001595755"/>
    </source>
</evidence>
<dbReference type="PROSITE" id="PS51272">
    <property type="entry name" value="SLH"/>
    <property type="match status" value="1"/>
</dbReference>
<dbReference type="Pfam" id="PF00395">
    <property type="entry name" value="SLH"/>
    <property type="match status" value="1"/>
</dbReference>
<reference evidence="3" key="1">
    <citation type="journal article" date="2019" name="Int. J. Syst. Evol. Microbiol.">
        <title>The Global Catalogue of Microorganisms (GCM) 10K type strain sequencing project: providing services to taxonomists for standard genome sequencing and annotation.</title>
        <authorList>
            <consortium name="The Broad Institute Genomics Platform"/>
            <consortium name="The Broad Institute Genome Sequencing Center for Infectious Disease"/>
            <person name="Wu L."/>
            <person name="Ma J."/>
        </authorList>
    </citation>
    <scope>NUCLEOTIDE SEQUENCE [LARGE SCALE GENOMIC DNA]</scope>
    <source>
        <strain evidence="3">CGMCC 4.1641</strain>
    </source>
</reference>
<proteinExistence type="predicted"/>
<dbReference type="Proteomes" id="UP001595755">
    <property type="component" value="Unassembled WGS sequence"/>
</dbReference>
<dbReference type="EMBL" id="JBHSED010000003">
    <property type="protein sequence ID" value="MFC4302442.1"/>
    <property type="molecule type" value="Genomic_DNA"/>
</dbReference>
<protein>
    <submittedName>
        <fullName evidence="2">S-layer homology domain-containing protein</fullName>
    </submittedName>
</protein>
<evidence type="ECO:0000313" key="2">
    <source>
        <dbReference type="EMBL" id="MFC4302442.1"/>
    </source>
</evidence>
<name>A0ABV8S6D5_9BACL</name>
<feature type="domain" description="SLH" evidence="1">
    <location>
        <begin position="27"/>
        <end position="90"/>
    </location>
</feature>